<evidence type="ECO:0000313" key="8">
    <source>
        <dbReference type="Proteomes" id="UP001219525"/>
    </source>
</evidence>
<evidence type="ECO:0000313" key="7">
    <source>
        <dbReference type="EMBL" id="KAJ7227503.1"/>
    </source>
</evidence>
<dbReference type="GO" id="GO:0008270">
    <property type="term" value="F:zinc ion binding"/>
    <property type="evidence" value="ECO:0007669"/>
    <property type="project" value="UniProtKB-KW"/>
</dbReference>
<dbReference type="InterPro" id="IPR036236">
    <property type="entry name" value="Znf_C2H2_sf"/>
</dbReference>
<feature type="compositionally biased region" description="Low complexity" evidence="5">
    <location>
        <begin position="259"/>
        <end position="279"/>
    </location>
</feature>
<keyword evidence="3" id="KW-0862">Zinc</keyword>
<dbReference type="Proteomes" id="UP001219525">
    <property type="component" value="Unassembled WGS sequence"/>
</dbReference>
<feature type="domain" description="C2H2-type" evidence="6">
    <location>
        <begin position="737"/>
        <end position="764"/>
    </location>
</feature>
<comment type="caution">
    <text evidence="7">The sequence shown here is derived from an EMBL/GenBank/DDBJ whole genome shotgun (WGS) entry which is preliminary data.</text>
</comment>
<feature type="region of interest" description="Disordered" evidence="5">
    <location>
        <begin position="463"/>
        <end position="581"/>
    </location>
</feature>
<feature type="compositionally biased region" description="Basic residues" evidence="5">
    <location>
        <begin position="472"/>
        <end position="498"/>
    </location>
</feature>
<dbReference type="PROSITE" id="PS50157">
    <property type="entry name" value="ZINC_FINGER_C2H2_2"/>
    <property type="match status" value="1"/>
</dbReference>
<dbReference type="EMBL" id="JARJCW010000003">
    <property type="protein sequence ID" value="KAJ7227503.1"/>
    <property type="molecule type" value="Genomic_DNA"/>
</dbReference>
<name>A0AAD7E479_9AGAR</name>
<feature type="compositionally biased region" description="Low complexity" evidence="5">
    <location>
        <begin position="499"/>
        <end position="529"/>
    </location>
</feature>
<feature type="compositionally biased region" description="Pro residues" evidence="5">
    <location>
        <begin position="427"/>
        <end position="441"/>
    </location>
</feature>
<feature type="region of interest" description="Disordered" evidence="5">
    <location>
        <begin position="103"/>
        <end position="182"/>
    </location>
</feature>
<feature type="compositionally biased region" description="Basic residues" evidence="5">
    <location>
        <begin position="223"/>
        <end position="234"/>
    </location>
</feature>
<keyword evidence="8" id="KW-1185">Reference proteome</keyword>
<accession>A0AAD7E479</accession>
<dbReference type="AlphaFoldDB" id="A0AAD7E479"/>
<dbReference type="SUPFAM" id="SSF57667">
    <property type="entry name" value="beta-beta-alpha zinc fingers"/>
    <property type="match status" value="1"/>
</dbReference>
<protein>
    <recommendedName>
        <fullName evidence="6">C2H2-type domain-containing protein</fullName>
    </recommendedName>
</protein>
<feature type="compositionally biased region" description="Basic residues" evidence="5">
    <location>
        <begin position="370"/>
        <end position="392"/>
    </location>
</feature>
<feature type="compositionally biased region" description="Pro residues" evidence="5">
    <location>
        <begin position="295"/>
        <end position="305"/>
    </location>
</feature>
<evidence type="ECO:0000256" key="5">
    <source>
        <dbReference type="SAM" id="MobiDB-lite"/>
    </source>
</evidence>
<feature type="compositionally biased region" description="Low complexity" evidence="5">
    <location>
        <begin position="415"/>
        <end position="426"/>
    </location>
</feature>
<sequence length="815" mass="89254">MLTHTLPLPHAHAHWHAPSRLHLLNPPTRARPPSLFHVPRPALRPCPLHAPAACTLSSARPAPAALPAPRRTVPLPAHRPRCIPGPPYALPCAYCVHHTSRAACTRRPRDPAAPTEALRTPSPPRKCQCPRPRPNSPRARRPSHERQRPPTQLRTSRRVSASAAPAASARTCTRRPPPSFSTRISAMPAMLATVTPAMRMRQPPAHARQRHARRCQPTPPARPHARRTRRHAHHASVGANTHAHARRHFRRTSRHSRRAPAATAAAPGAAPVAPGATPSAPAPRPPPRKRLRPCSGPPPFPPHQPPALTRTAAATASRPHPAHHCPRAHQPPHQPRPAPRQRSRPRSRLRPPRRRHFCSISRSRSPLRPPRQRRARRHASARALRPPRRRHSCSISRAAAIPAALGARARRYARRASAAPTAKRAPAPAPAPPPLLPPPACAPARAPAPATVTLATCMPASASRPLPFPAHQRPRPRTSSHTRRTRARRHARRARARHPSAVAATPTATPSPAATPAAPAPAVTPATPALRPPPRIRERRRPRCLPLPHEVHQRGDPSSSASRDDPVFDLAGLHPQPSALGTDVIGHARQHRSLPLPDRSPDWVHQRGESSFSLDFQLSHLPPQPSPLGTDVIGHAQRQYEHGSLSLPDPSWVHQRGESSSSLDFQISHLARSYSLSSVSTSGGGLADAPGDQPGTLPQGTSSKEKQDAKKFRAVGSPAGHRAAKNRRKDQTMPGVFVCEVCGADFTAKHNLRNHMNSHESVKEFRCDTQMPNNHISSRLFLTDSRVPWRLVKRLCRLFNVAPRMFSRQRLYLSA</sequence>
<feature type="compositionally biased region" description="Low complexity" evidence="5">
    <location>
        <begin position="158"/>
        <end position="171"/>
    </location>
</feature>
<dbReference type="PROSITE" id="PS00028">
    <property type="entry name" value="ZINC_FINGER_C2H2_1"/>
    <property type="match status" value="1"/>
</dbReference>
<keyword evidence="2 4" id="KW-0863">Zinc-finger</keyword>
<evidence type="ECO:0000259" key="6">
    <source>
        <dbReference type="PROSITE" id="PS50157"/>
    </source>
</evidence>
<feature type="region of interest" description="Disordered" evidence="5">
    <location>
        <begin position="678"/>
        <end position="729"/>
    </location>
</feature>
<feature type="compositionally biased region" description="Low complexity" evidence="5">
    <location>
        <begin position="306"/>
        <end position="319"/>
    </location>
</feature>
<proteinExistence type="predicted"/>
<feature type="compositionally biased region" description="Basic residues" evidence="5">
    <location>
        <begin position="339"/>
        <end position="357"/>
    </location>
</feature>
<feature type="region of interest" description="Disordered" evidence="5">
    <location>
        <begin position="203"/>
        <end position="396"/>
    </location>
</feature>
<dbReference type="InterPro" id="IPR013087">
    <property type="entry name" value="Znf_C2H2_type"/>
</dbReference>
<evidence type="ECO:0000256" key="2">
    <source>
        <dbReference type="ARBA" id="ARBA00022771"/>
    </source>
</evidence>
<feature type="region of interest" description="Disordered" evidence="5">
    <location>
        <begin position="412"/>
        <end position="446"/>
    </location>
</feature>
<evidence type="ECO:0000256" key="3">
    <source>
        <dbReference type="ARBA" id="ARBA00022833"/>
    </source>
</evidence>
<dbReference type="SMART" id="SM00355">
    <property type="entry name" value="ZnF_C2H2"/>
    <property type="match status" value="1"/>
</dbReference>
<evidence type="ECO:0000256" key="1">
    <source>
        <dbReference type="ARBA" id="ARBA00022723"/>
    </source>
</evidence>
<dbReference type="FunFam" id="3.30.160.60:FF:000065">
    <property type="entry name" value="B-cell CLL/lymphoma 6, member B"/>
    <property type="match status" value="1"/>
</dbReference>
<keyword evidence="1" id="KW-0479">Metal-binding</keyword>
<feature type="compositionally biased region" description="Basic residues" evidence="5">
    <location>
        <begin position="243"/>
        <end position="258"/>
    </location>
</feature>
<reference evidence="7" key="1">
    <citation type="submission" date="2023-03" db="EMBL/GenBank/DDBJ databases">
        <title>Massive genome expansion in bonnet fungi (Mycena s.s.) driven by repeated elements and novel gene families across ecological guilds.</title>
        <authorList>
            <consortium name="Lawrence Berkeley National Laboratory"/>
            <person name="Harder C.B."/>
            <person name="Miyauchi S."/>
            <person name="Viragh M."/>
            <person name="Kuo A."/>
            <person name="Thoen E."/>
            <person name="Andreopoulos B."/>
            <person name="Lu D."/>
            <person name="Skrede I."/>
            <person name="Drula E."/>
            <person name="Henrissat B."/>
            <person name="Morin E."/>
            <person name="Kohler A."/>
            <person name="Barry K."/>
            <person name="LaButti K."/>
            <person name="Morin E."/>
            <person name="Salamov A."/>
            <person name="Lipzen A."/>
            <person name="Mereny Z."/>
            <person name="Hegedus B."/>
            <person name="Baldrian P."/>
            <person name="Stursova M."/>
            <person name="Weitz H."/>
            <person name="Taylor A."/>
            <person name="Grigoriev I.V."/>
            <person name="Nagy L.G."/>
            <person name="Martin F."/>
            <person name="Kauserud H."/>
        </authorList>
    </citation>
    <scope>NUCLEOTIDE SEQUENCE</scope>
    <source>
        <strain evidence="7">9144</strain>
    </source>
</reference>
<evidence type="ECO:0000256" key="4">
    <source>
        <dbReference type="PROSITE-ProRule" id="PRU00042"/>
    </source>
</evidence>
<dbReference type="Gene3D" id="3.30.160.60">
    <property type="entry name" value="Classic Zinc Finger"/>
    <property type="match status" value="1"/>
</dbReference>
<organism evidence="7 8">
    <name type="scientific">Mycena pura</name>
    <dbReference type="NCBI Taxonomy" id="153505"/>
    <lineage>
        <taxon>Eukaryota</taxon>
        <taxon>Fungi</taxon>
        <taxon>Dikarya</taxon>
        <taxon>Basidiomycota</taxon>
        <taxon>Agaricomycotina</taxon>
        <taxon>Agaricomycetes</taxon>
        <taxon>Agaricomycetidae</taxon>
        <taxon>Agaricales</taxon>
        <taxon>Marasmiineae</taxon>
        <taxon>Mycenaceae</taxon>
        <taxon>Mycena</taxon>
    </lineage>
</organism>
<gene>
    <name evidence="7" type="ORF">GGX14DRAFT_556052</name>
</gene>